<organism evidence="1">
    <name type="scientific">uncultured bacterium A1Q1_fos_499</name>
    <dbReference type="NCBI Taxonomy" id="1256578"/>
    <lineage>
        <taxon>Bacteria</taxon>
        <taxon>environmental samples</taxon>
    </lineage>
</organism>
<reference evidence="1" key="1">
    <citation type="submission" date="2012-09" db="EMBL/GenBank/DDBJ databases">
        <title>Metagenomic Characterization of a Microbial Community in Wastewater Detects High Levels of Antibiotic Resistance.</title>
        <authorList>
            <person name="Abrams M."/>
            <person name="Caldwell A."/>
            <person name="Vandaei E."/>
            <person name="Lee W."/>
            <person name="Perrott J."/>
            <person name="Khan S.Y."/>
            <person name="Ta J."/>
            <person name="Romero D."/>
            <person name="Nguyen V."/>
            <person name="Pourmand N."/>
            <person name="Ouverney C.C."/>
        </authorList>
    </citation>
    <scope>NUCLEOTIDE SEQUENCE</scope>
</reference>
<dbReference type="EMBL" id="JX649903">
    <property type="protein sequence ID" value="AGC72464.1"/>
    <property type="molecule type" value="Genomic_DNA"/>
</dbReference>
<accession>L7VXU6</accession>
<evidence type="ECO:0000313" key="1">
    <source>
        <dbReference type="EMBL" id="AGC72464.1"/>
    </source>
</evidence>
<proteinExistence type="predicted"/>
<dbReference type="AlphaFoldDB" id="L7VXU6"/>
<sequence length="147" mass="15318">MRDLPAGAEIVRGGVRLRALDRGLRPMAGRLALDAPRAEVLVESDRALASVRLDFSASAPAALAVEGGTTVGTTFRPSGEVAFEIALGAPARRHPLWWSRSPVAIYDLRLDLPQAGPKAATSSAPAGEPVTFDLGLARVAAAETARP</sequence>
<protein>
    <submittedName>
        <fullName evidence="1">Uncharacterized protein</fullName>
    </submittedName>
</protein>
<name>L7VXU6_9BACT</name>